<gene>
    <name evidence="7" type="ORF">GTW58_05080</name>
</gene>
<proteinExistence type="inferred from homology"/>
<reference evidence="7 8" key="1">
    <citation type="submission" date="2020-02" db="EMBL/GenBank/DDBJ databases">
        <authorList>
            <person name="Sun Q."/>
        </authorList>
    </citation>
    <scope>NUCLEOTIDE SEQUENCE [LARGE SCALE GENOMIC DNA]</scope>
    <source>
        <strain evidence="7 8">YIM 13062</strain>
    </source>
</reference>
<dbReference type="Pfam" id="PF13379">
    <property type="entry name" value="NMT1_2"/>
    <property type="match status" value="1"/>
</dbReference>
<keyword evidence="5" id="KW-0472">Membrane</keyword>
<comment type="similarity">
    <text evidence="6">Belongs to the CmpA/NrtA family.</text>
</comment>
<dbReference type="GO" id="GO:0005886">
    <property type="term" value="C:plasma membrane"/>
    <property type="evidence" value="ECO:0007669"/>
    <property type="project" value="UniProtKB-SubCell"/>
</dbReference>
<accession>A0A846TU98</accession>
<keyword evidence="3" id="KW-1003">Cell membrane</keyword>
<evidence type="ECO:0000256" key="5">
    <source>
        <dbReference type="ARBA" id="ARBA00023136"/>
    </source>
</evidence>
<dbReference type="InterPro" id="IPR006311">
    <property type="entry name" value="TAT_signal"/>
</dbReference>
<protein>
    <submittedName>
        <fullName evidence="7">ABC transporter substrate-binding protein</fullName>
    </submittedName>
</protein>
<evidence type="ECO:0000313" key="7">
    <source>
        <dbReference type="EMBL" id="NKE09324.1"/>
    </source>
</evidence>
<sequence>MSGVPHNRSGAPLNRRQLLTAGATAAGLGGLAWGAGAVYAGNRQSARDTTDADAPVRIGYLPITDATPLLVGHGNGYYADAGVTVAKPTMFRSWSSLSEAFVSGQVEAIHMLMPMALYMRYGLQADVRITAWNHTNGSALTTGPEITSIQDLAGRSVAIPAWWSVHNVVIQKMLRAGGLTPVMREAPSRERNTVTLLPMAPADMLPALNNGVIGGYTVADPFNAAAEAREVGHIHRFTGDVWENHVCCVTMMRGELLRNRPTVASGFMDGLVRAQAWSRENRPEVAALLAANYLPQPPKVIQKALTRSQEQHADTIAHPDWHGERIDFRPWPYESTTELLVRSMKETVVDAPTDFLSGLDPAQAHRELVDDSLVKDSIDRLGGMEIFGMTSTQRSEEFSA</sequence>
<dbReference type="PROSITE" id="PS51318">
    <property type="entry name" value="TAT"/>
    <property type="match status" value="1"/>
</dbReference>
<dbReference type="InterPro" id="IPR044527">
    <property type="entry name" value="NrtA/CpmA_ABC-bd_dom"/>
</dbReference>
<keyword evidence="4" id="KW-0997">Cell inner membrane</keyword>
<dbReference type="PANTHER" id="PTHR30024">
    <property type="entry name" value="ALIPHATIC SULFONATES-BINDING PROTEIN-RELATED"/>
    <property type="match status" value="1"/>
</dbReference>
<evidence type="ECO:0000256" key="1">
    <source>
        <dbReference type="ARBA" id="ARBA00004533"/>
    </source>
</evidence>
<dbReference type="EMBL" id="JAAVUN010000007">
    <property type="protein sequence ID" value="NKE09324.1"/>
    <property type="molecule type" value="Genomic_DNA"/>
</dbReference>
<comment type="subcellular location">
    <subcellularLocation>
        <location evidence="1">Cell inner membrane</location>
    </subcellularLocation>
</comment>
<evidence type="ECO:0000256" key="3">
    <source>
        <dbReference type="ARBA" id="ARBA00022475"/>
    </source>
</evidence>
<dbReference type="CDD" id="cd13553">
    <property type="entry name" value="PBP2_NrtA_CpmA_like"/>
    <property type="match status" value="1"/>
</dbReference>
<dbReference type="Gene3D" id="3.40.190.10">
    <property type="entry name" value="Periplasmic binding protein-like II"/>
    <property type="match status" value="2"/>
</dbReference>
<keyword evidence="2" id="KW-0813">Transport</keyword>
<dbReference type="Proteomes" id="UP000521379">
    <property type="component" value="Unassembled WGS sequence"/>
</dbReference>
<evidence type="ECO:0000256" key="4">
    <source>
        <dbReference type="ARBA" id="ARBA00022519"/>
    </source>
</evidence>
<keyword evidence="8" id="KW-1185">Reference proteome</keyword>
<organism evidence="7 8">
    <name type="scientific">Kocuria subflava</name>
    <dbReference type="NCBI Taxonomy" id="1736139"/>
    <lineage>
        <taxon>Bacteria</taxon>
        <taxon>Bacillati</taxon>
        <taxon>Actinomycetota</taxon>
        <taxon>Actinomycetes</taxon>
        <taxon>Micrococcales</taxon>
        <taxon>Micrococcaceae</taxon>
        <taxon>Kocuria</taxon>
    </lineage>
</organism>
<dbReference type="PANTHER" id="PTHR30024:SF43">
    <property type="entry name" value="BLL4572 PROTEIN"/>
    <property type="match status" value="1"/>
</dbReference>
<evidence type="ECO:0000313" key="8">
    <source>
        <dbReference type="Proteomes" id="UP000521379"/>
    </source>
</evidence>
<dbReference type="SUPFAM" id="SSF53850">
    <property type="entry name" value="Periplasmic binding protein-like II"/>
    <property type="match status" value="1"/>
</dbReference>
<dbReference type="AlphaFoldDB" id="A0A846TU98"/>
<evidence type="ECO:0000256" key="6">
    <source>
        <dbReference type="ARBA" id="ARBA00024031"/>
    </source>
</evidence>
<comment type="caution">
    <text evidence="7">The sequence shown here is derived from an EMBL/GenBank/DDBJ whole genome shotgun (WGS) entry which is preliminary data.</text>
</comment>
<name>A0A846TU98_9MICC</name>
<evidence type="ECO:0000256" key="2">
    <source>
        <dbReference type="ARBA" id="ARBA00022448"/>
    </source>
</evidence>